<dbReference type="RefSeq" id="WP_322468436.1">
    <property type="nucleotide sequence ID" value="NZ_JAXOJX010000101.1"/>
</dbReference>
<dbReference type="PIRSF" id="PIRSF017082">
    <property type="entry name" value="YflP"/>
    <property type="match status" value="1"/>
</dbReference>
<sequence>MRTLIKIVAALGAVTQISLTPASAADAYPTKPVRMVVAFAPGGSADINARAVAQQLGKEMGATIVVDNKGGAGGNLGAVEAKRAAPDGYTVFYATSAVVLAPALYAKPGFDPYQDFTPISLTATIPLVLVTNPNVPAKTVSEFVTWGKSKDGKINYGSSGSGALLHLAGALFLKETGFQATHIAYKGSAPAITDLLGGTTDFMFLPINEAMQHIKGGSMRALAVTHDKRSPLLPNVPTIREATGKTTMDMGAWQGLMVPKGTPAEVVTKLDTSLQKALKDAGLRERLTSQGSIVLGGTQKEYVDYMKGEGARWAAVIRDTGAKAD</sequence>
<dbReference type="InterPro" id="IPR042100">
    <property type="entry name" value="Bug_dom1"/>
</dbReference>
<gene>
    <name evidence="3" type="ORF">SM757_31955</name>
</gene>
<comment type="similarity">
    <text evidence="1">Belongs to the UPF0065 (bug) family.</text>
</comment>
<evidence type="ECO:0000256" key="1">
    <source>
        <dbReference type="ARBA" id="ARBA00006987"/>
    </source>
</evidence>
<dbReference type="Gene3D" id="3.40.190.150">
    <property type="entry name" value="Bordetella uptake gene, domain 1"/>
    <property type="match status" value="1"/>
</dbReference>
<evidence type="ECO:0000313" key="3">
    <source>
        <dbReference type="EMBL" id="MDZ5461198.1"/>
    </source>
</evidence>
<dbReference type="Proteomes" id="UP001293718">
    <property type="component" value="Unassembled WGS sequence"/>
</dbReference>
<feature type="chain" id="PRO_5047180501" evidence="2">
    <location>
        <begin position="25"/>
        <end position="325"/>
    </location>
</feature>
<comment type="caution">
    <text evidence="3">The sequence shown here is derived from an EMBL/GenBank/DDBJ whole genome shotgun (WGS) entry which is preliminary data.</text>
</comment>
<dbReference type="CDD" id="cd07012">
    <property type="entry name" value="PBP2_Bug_TTT"/>
    <property type="match status" value="1"/>
</dbReference>
<dbReference type="Gene3D" id="3.40.190.10">
    <property type="entry name" value="Periplasmic binding protein-like II"/>
    <property type="match status" value="1"/>
</dbReference>
<dbReference type="InterPro" id="IPR005064">
    <property type="entry name" value="BUG"/>
</dbReference>
<dbReference type="SUPFAM" id="SSF53850">
    <property type="entry name" value="Periplasmic binding protein-like II"/>
    <property type="match status" value="1"/>
</dbReference>
<keyword evidence="4" id="KW-1185">Reference proteome</keyword>
<accession>A0ABU5IQL7</accession>
<dbReference type="EMBL" id="JAXOJX010000101">
    <property type="protein sequence ID" value="MDZ5461198.1"/>
    <property type="molecule type" value="Genomic_DNA"/>
</dbReference>
<keyword evidence="2" id="KW-0732">Signal</keyword>
<feature type="signal peptide" evidence="2">
    <location>
        <begin position="1"/>
        <end position="24"/>
    </location>
</feature>
<evidence type="ECO:0000313" key="4">
    <source>
        <dbReference type="Proteomes" id="UP001293718"/>
    </source>
</evidence>
<reference evidence="3 4" key="1">
    <citation type="submission" date="2023-11" db="EMBL/GenBank/DDBJ databases">
        <title>Draft genome of Azohydromonas lata strain H1 (DSM1123), a polyhydroxyalkanoate producer.</title>
        <authorList>
            <person name="Traversa D."/>
            <person name="D'Addabbo P."/>
            <person name="Pazzani C."/>
            <person name="Manzari C."/>
            <person name="Chiara M."/>
            <person name="Scrascia M."/>
        </authorList>
    </citation>
    <scope>NUCLEOTIDE SEQUENCE [LARGE SCALE GENOMIC DNA]</scope>
    <source>
        <strain evidence="3 4">H1</strain>
    </source>
</reference>
<dbReference type="PANTHER" id="PTHR42928">
    <property type="entry name" value="TRICARBOXYLATE-BINDING PROTEIN"/>
    <property type="match status" value="1"/>
</dbReference>
<dbReference type="PANTHER" id="PTHR42928:SF5">
    <property type="entry name" value="BLR1237 PROTEIN"/>
    <property type="match status" value="1"/>
</dbReference>
<name>A0ABU5IQL7_9BURK</name>
<organism evidence="3 4">
    <name type="scientific">Azohydromonas lata</name>
    <dbReference type="NCBI Taxonomy" id="45677"/>
    <lineage>
        <taxon>Bacteria</taxon>
        <taxon>Pseudomonadati</taxon>
        <taxon>Pseudomonadota</taxon>
        <taxon>Betaproteobacteria</taxon>
        <taxon>Burkholderiales</taxon>
        <taxon>Sphaerotilaceae</taxon>
        <taxon>Azohydromonas</taxon>
    </lineage>
</organism>
<proteinExistence type="inferred from homology"/>
<protein>
    <submittedName>
        <fullName evidence="3">Tripartite tricarboxylate transporter substrate binding protein</fullName>
    </submittedName>
</protein>
<evidence type="ECO:0000256" key="2">
    <source>
        <dbReference type="SAM" id="SignalP"/>
    </source>
</evidence>
<dbReference type="Pfam" id="PF03401">
    <property type="entry name" value="TctC"/>
    <property type="match status" value="1"/>
</dbReference>